<name>A0A4S8PUS8_9ACTN</name>
<comment type="caution">
    <text evidence="3">The sequence shown here is derived from an EMBL/GenBank/DDBJ whole genome shotgun (WGS) entry which is preliminary data.</text>
</comment>
<accession>A0A4S8PUS8</accession>
<dbReference type="RefSeq" id="WP_136537536.1">
    <property type="nucleotide sequence ID" value="NZ_STGY01000083.1"/>
</dbReference>
<reference evidence="3 4" key="2">
    <citation type="submission" date="2019-05" db="EMBL/GenBank/DDBJ databases">
        <title>Glycomyces buryatensis sp. nov.</title>
        <authorList>
            <person name="Nikitina E."/>
        </authorList>
    </citation>
    <scope>NUCLEOTIDE SEQUENCE [LARGE SCALE GENOMIC DNA]</scope>
    <source>
        <strain evidence="3 4">18</strain>
    </source>
</reference>
<feature type="transmembrane region" description="Helical" evidence="2">
    <location>
        <begin position="52"/>
        <end position="72"/>
    </location>
</feature>
<feature type="transmembrane region" description="Helical" evidence="2">
    <location>
        <begin position="12"/>
        <end position="31"/>
    </location>
</feature>
<proteinExistence type="predicted"/>
<dbReference type="EMBL" id="STGY01000083">
    <property type="protein sequence ID" value="THV33655.1"/>
    <property type="molecule type" value="Genomic_DNA"/>
</dbReference>
<evidence type="ECO:0000313" key="3">
    <source>
        <dbReference type="EMBL" id="THV33655.1"/>
    </source>
</evidence>
<reference evidence="4" key="1">
    <citation type="submission" date="2019-04" db="EMBL/GenBank/DDBJ databases">
        <title>Nocardioides xinjiangensis sp. nov.</title>
        <authorList>
            <person name="Liu S."/>
        </authorList>
    </citation>
    <scope>NUCLEOTIDE SEQUENCE [LARGE SCALE GENOMIC DNA]</scope>
    <source>
        <strain evidence="4">18</strain>
    </source>
</reference>
<evidence type="ECO:0000256" key="1">
    <source>
        <dbReference type="SAM" id="MobiDB-lite"/>
    </source>
</evidence>
<gene>
    <name evidence="3" type="ORF">FAB82_26335</name>
</gene>
<dbReference type="Proteomes" id="UP000308760">
    <property type="component" value="Unassembled WGS sequence"/>
</dbReference>
<organism evidence="3 4">
    <name type="scientific">Glycomyces buryatensis</name>
    <dbReference type="NCBI Taxonomy" id="2570927"/>
    <lineage>
        <taxon>Bacteria</taxon>
        <taxon>Bacillati</taxon>
        <taxon>Actinomycetota</taxon>
        <taxon>Actinomycetes</taxon>
        <taxon>Glycomycetales</taxon>
        <taxon>Glycomycetaceae</taxon>
        <taxon>Glycomyces</taxon>
    </lineage>
</organism>
<sequence>MNDFFSAVTSWIALNPWLLGLLALSVVGFALRKRAKRLPGIEDKQRFTPSDWAILVCCLSVLPLWYFAIMALGPYGAGVDGGVTATGTASSVECDRAFFGGHVCSAEVEWHPGSGPSTEEVRVSRPFGAGTELQLVKSKTYERIWPTGYGRLPLGMLWAVALAVTAAIGLGRLTKLISFPLYQRATLRRGEPEEPRPEVDEVADDLRER</sequence>
<keyword evidence="2" id="KW-1133">Transmembrane helix</keyword>
<keyword evidence="2" id="KW-0472">Membrane</keyword>
<protein>
    <submittedName>
        <fullName evidence="3">Uncharacterized protein</fullName>
    </submittedName>
</protein>
<evidence type="ECO:0000256" key="2">
    <source>
        <dbReference type="SAM" id="Phobius"/>
    </source>
</evidence>
<feature type="transmembrane region" description="Helical" evidence="2">
    <location>
        <begin position="155"/>
        <end position="174"/>
    </location>
</feature>
<keyword evidence="4" id="KW-1185">Reference proteome</keyword>
<evidence type="ECO:0000313" key="4">
    <source>
        <dbReference type="Proteomes" id="UP000308760"/>
    </source>
</evidence>
<feature type="region of interest" description="Disordered" evidence="1">
    <location>
        <begin position="190"/>
        <end position="209"/>
    </location>
</feature>
<dbReference type="AlphaFoldDB" id="A0A4S8PUS8"/>
<keyword evidence="2" id="KW-0812">Transmembrane</keyword>